<dbReference type="EMBL" id="LR594035">
    <property type="protein sequence ID" value="VTS13448.1"/>
    <property type="molecule type" value="Genomic_DNA"/>
</dbReference>
<dbReference type="InterPro" id="IPR010434">
    <property type="entry name" value="DUF1033"/>
</dbReference>
<evidence type="ECO:0000313" key="2">
    <source>
        <dbReference type="Proteomes" id="UP000304914"/>
    </source>
</evidence>
<evidence type="ECO:0000313" key="1">
    <source>
        <dbReference type="EMBL" id="VTS13448.1"/>
    </source>
</evidence>
<sequence length="123" mass="15286">MYQVIKMYGDWEPWWFIEGWQDDIVEERCFDNWQEALNYYEKEWTQMKTDYSSFHSQRNLLATFWTRSEKRWCEDCCDDLQQYHSILLLKDKDIIPKDKYLDRDATGFINHQRTYASLYPQLK</sequence>
<accession>A0A4U9XLF3</accession>
<organism evidence="1 2">
    <name type="scientific">Streptococcus pseudoporcinus</name>
    <dbReference type="NCBI Taxonomy" id="361101"/>
    <lineage>
        <taxon>Bacteria</taxon>
        <taxon>Bacillati</taxon>
        <taxon>Bacillota</taxon>
        <taxon>Bacilli</taxon>
        <taxon>Lactobacillales</taxon>
        <taxon>Streptococcaceae</taxon>
        <taxon>Streptococcus</taxon>
    </lineage>
</organism>
<dbReference type="AlphaFoldDB" id="A0A4U9XLF3"/>
<dbReference type="Proteomes" id="UP000304914">
    <property type="component" value="Chromosome"/>
</dbReference>
<name>A0A4U9XLF3_9STRE</name>
<protein>
    <submittedName>
        <fullName evidence="1">Dipicolinate synthase</fullName>
    </submittedName>
</protein>
<dbReference type="Pfam" id="PF06279">
    <property type="entry name" value="DUF1033"/>
    <property type="match status" value="1"/>
</dbReference>
<dbReference type="STRING" id="873448.STRPO_1516"/>
<reference evidence="1 2" key="1">
    <citation type="submission" date="2019-05" db="EMBL/GenBank/DDBJ databases">
        <authorList>
            <consortium name="Pathogen Informatics"/>
        </authorList>
    </citation>
    <scope>NUCLEOTIDE SEQUENCE [LARGE SCALE GENOMIC DNA]</scope>
    <source>
        <strain evidence="1 2">NCTC5385</strain>
    </source>
</reference>
<proteinExistence type="predicted"/>
<dbReference type="RefSeq" id="WP_225247737.1">
    <property type="nucleotide sequence ID" value="NZ_LR594035.1"/>
</dbReference>
<gene>
    <name evidence="1" type="ORF">NCTC5385_00128</name>
</gene>